<dbReference type="PRINTS" id="PR00081">
    <property type="entry name" value="GDHRDH"/>
</dbReference>
<dbReference type="Pfam" id="PF00106">
    <property type="entry name" value="adh_short"/>
    <property type="match status" value="1"/>
</dbReference>
<dbReference type="RefSeq" id="WP_245119677.1">
    <property type="nucleotide sequence ID" value="NZ_CP095061.1"/>
</dbReference>
<dbReference type="PRINTS" id="PR00080">
    <property type="entry name" value="SDRFAMILY"/>
</dbReference>
<name>A0ABY4G474_9BACT</name>
<reference evidence="3" key="1">
    <citation type="submission" date="2022-04" db="EMBL/GenBank/DDBJ databases">
        <title>Hymenobacter sp. isolated from the air.</title>
        <authorList>
            <person name="Won M."/>
            <person name="Lee C.-M."/>
            <person name="Woen H.-Y."/>
            <person name="Kwon S.-W."/>
        </authorList>
    </citation>
    <scope>NUCLEOTIDE SEQUENCE</scope>
    <source>
        <strain evidence="3">5420S-77</strain>
    </source>
</reference>
<evidence type="ECO:0000313" key="4">
    <source>
        <dbReference type="Proteomes" id="UP000830401"/>
    </source>
</evidence>
<dbReference type="Gene3D" id="3.40.50.720">
    <property type="entry name" value="NAD(P)-binding Rossmann-like Domain"/>
    <property type="match status" value="1"/>
</dbReference>
<dbReference type="InterPro" id="IPR002347">
    <property type="entry name" value="SDR_fam"/>
</dbReference>
<dbReference type="SUPFAM" id="SSF51735">
    <property type="entry name" value="NAD(P)-binding Rossmann-fold domains"/>
    <property type="match status" value="1"/>
</dbReference>
<dbReference type="EMBL" id="CP095061">
    <property type="protein sequence ID" value="UOQ65697.1"/>
    <property type="molecule type" value="Genomic_DNA"/>
</dbReference>
<protein>
    <submittedName>
        <fullName evidence="3">SDR family oxidoreductase</fullName>
    </submittedName>
</protein>
<evidence type="ECO:0000313" key="3">
    <source>
        <dbReference type="EMBL" id="UOQ65697.1"/>
    </source>
</evidence>
<dbReference type="Proteomes" id="UP000830401">
    <property type="component" value="Chromosome"/>
</dbReference>
<keyword evidence="1" id="KW-0560">Oxidoreductase</keyword>
<keyword evidence="4" id="KW-1185">Reference proteome</keyword>
<dbReference type="InterPro" id="IPR036291">
    <property type="entry name" value="NAD(P)-bd_dom_sf"/>
</dbReference>
<accession>A0ABY4G474</accession>
<organism evidence="3 4">
    <name type="scientific">Hymenobacter volaticus</name>
    <dbReference type="NCBI Taxonomy" id="2932254"/>
    <lineage>
        <taxon>Bacteria</taxon>
        <taxon>Pseudomonadati</taxon>
        <taxon>Bacteroidota</taxon>
        <taxon>Cytophagia</taxon>
        <taxon>Cytophagales</taxon>
        <taxon>Hymenobacteraceae</taxon>
        <taxon>Hymenobacter</taxon>
    </lineage>
</organism>
<comment type="similarity">
    <text evidence="2">Belongs to the short-chain dehydrogenases/reductases (SDR) family.</text>
</comment>
<evidence type="ECO:0000256" key="2">
    <source>
        <dbReference type="RuleBase" id="RU000363"/>
    </source>
</evidence>
<dbReference type="PANTHER" id="PTHR43157:SF31">
    <property type="entry name" value="PHOSPHATIDYLINOSITOL-GLYCAN BIOSYNTHESIS CLASS F PROTEIN"/>
    <property type="match status" value="1"/>
</dbReference>
<gene>
    <name evidence="3" type="ORF">MUN86_19525</name>
</gene>
<evidence type="ECO:0000256" key="1">
    <source>
        <dbReference type="ARBA" id="ARBA00023002"/>
    </source>
</evidence>
<dbReference type="PANTHER" id="PTHR43157">
    <property type="entry name" value="PHOSPHATIDYLINOSITOL-GLYCAN BIOSYNTHESIS CLASS F PROTEIN-RELATED"/>
    <property type="match status" value="1"/>
</dbReference>
<sequence>MHRMPNLKDRIVLVTGATSGIGEVTARELAKQGAHVVLLARNAEKAEATRRKIVAAASHDLVGVLLCDLSDLGQVRKAAETFKRIYPRLDVLVNNAGLLFGHPRKVSADDYEMGVATNHLGPFLLTSLLLDELRKSSDGRIVNLASEAYHFAKPDLADFQSERNYSPMRVYGNTKLYNIMFTQELARQLRARNIQHVTVNAVHPGAVASNFGDSSSGWLSVLTKAFRPFMLTVEQGAATSIFLASEPLGAEVSGGYFEKKQAKAVKHSFNTPENALALWHETERLVQHNFFQD</sequence>
<proteinExistence type="inferred from homology"/>
<dbReference type="CDD" id="cd05327">
    <property type="entry name" value="retinol-DH_like_SDR_c_like"/>
    <property type="match status" value="1"/>
</dbReference>